<dbReference type="InterPro" id="IPR029063">
    <property type="entry name" value="SAM-dependent_MTases_sf"/>
</dbReference>
<keyword evidence="3 5" id="KW-0808">Transferase</keyword>
<proteinExistence type="inferred from homology"/>
<comment type="similarity">
    <text evidence="1">Belongs to the methyltransferase superfamily.</text>
</comment>
<dbReference type="PANTHER" id="PTHR12176:SF83">
    <property type="entry name" value="CITRATE SYNTHASE-LYSINE N-METHYLTRANSFERASE CSKMT, MITOCHONDRIAL"/>
    <property type="match status" value="1"/>
</dbReference>
<evidence type="ECO:0000256" key="3">
    <source>
        <dbReference type="ARBA" id="ARBA00022679"/>
    </source>
</evidence>
<comment type="caution">
    <text evidence="5">The sequence shown here is derived from an EMBL/GenBank/DDBJ whole genome shotgun (WGS) entry which is preliminary data.</text>
</comment>
<protein>
    <submittedName>
        <fullName evidence="5">Methyltransferase-like protein 12, mitochondrial</fullName>
    </submittedName>
</protein>
<dbReference type="InterPro" id="IPR013216">
    <property type="entry name" value="Methyltransf_11"/>
</dbReference>
<evidence type="ECO:0000256" key="1">
    <source>
        <dbReference type="ARBA" id="ARBA00008361"/>
    </source>
</evidence>
<keyword evidence="2 5" id="KW-0489">Methyltransferase</keyword>
<keyword evidence="6" id="KW-1185">Reference proteome</keyword>
<evidence type="ECO:0000259" key="4">
    <source>
        <dbReference type="Pfam" id="PF08241"/>
    </source>
</evidence>
<dbReference type="InterPro" id="IPR051419">
    <property type="entry name" value="Lys/N-term_MeTrsfase_sf"/>
</dbReference>
<evidence type="ECO:0000256" key="2">
    <source>
        <dbReference type="ARBA" id="ARBA00022603"/>
    </source>
</evidence>
<dbReference type="STRING" id="6573.A0A210QKZ5"/>
<dbReference type="Proteomes" id="UP000242188">
    <property type="component" value="Unassembled WGS sequence"/>
</dbReference>
<evidence type="ECO:0000313" key="5">
    <source>
        <dbReference type="EMBL" id="OWF49418.1"/>
    </source>
</evidence>
<dbReference type="CDD" id="cd02440">
    <property type="entry name" value="AdoMet_MTases"/>
    <property type="match status" value="1"/>
</dbReference>
<organism evidence="5 6">
    <name type="scientific">Mizuhopecten yessoensis</name>
    <name type="common">Japanese scallop</name>
    <name type="synonym">Patinopecten yessoensis</name>
    <dbReference type="NCBI Taxonomy" id="6573"/>
    <lineage>
        <taxon>Eukaryota</taxon>
        <taxon>Metazoa</taxon>
        <taxon>Spiralia</taxon>
        <taxon>Lophotrochozoa</taxon>
        <taxon>Mollusca</taxon>
        <taxon>Bivalvia</taxon>
        <taxon>Autobranchia</taxon>
        <taxon>Pteriomorphia</taxon>
        <taxon>Pectinida</taxon>
        <taxon>Pectinoidea</taxon>
        <taxon>Pectinidae</taxon>
        <taxon>Mizuhopecten</taxon>
    </lineage>
</organism>
<dbReference type="OrthoDB" id="411785at2759"/>
<dbReference type="Gene3D" id="3.40.50.150">
    <property type="entry name" value="Vaccinia Virus protein VP39"/>
    <property type="match status" value="1"/>
</dbReference>
<name>A0A210QKZ5_MIZYE</name>
<gene>
    <name evidence="5" type="ORF">KP79_PYT06090</name>
</gene>
<sequence>MYRPLRVLTTCVSRSKVRSQGERNCHGFNDQTLSEKSYWTTRYETPRVRAVDWLAPADVIADHVVSKIETLSTGRSGSLVRLLDVGCGTSHVPLHLLQSLPYPLQLVCLDYVPGAARWQSDVLAKSSLYNKLSTYTCITGDVRALPFRNDTFHVILDKGTLDSLLKDRRRALQSCDMMIIECLRILRTGGVLLQITDEDPDLRIRLLEEVFSRIQVSAHVSYSQVETHGYECFMYALSL</sequence>
<feature type="domain" description="Methyltransferase type 11" evidence="4">
    <location>
        <begin position="83"/>
        <end position="193"/>
    </location>
</feature>
<evidence type="ECO:0000313" key="6">
    <source>
        <dbReference type="Proteomes" id="UP000242188"/>
    </source>
</evidence>
<dbReference type="PANTHER" id="PTHR12176">
    <property type="entry name" value="SAM-DEPENDENT METHYLTRANSFERASE SUPERFAMILY PROTEIN"/>
    <property type="match status" value="1"/>
</dbReference>
<accession>A0A210QKZ5</accession>
<dbReference type="EMBL" id="NEDP02003110">
    <property type="protein sequence ID" value="OWF49418.1"/>
    <property type="molecule type" value="Genomic_DNA"/>
</dbReference>
<dbReference type="GO" id="GO:0032259">
    <property type="term" value="P:methylation"/>
    <property type="evidence" value="ECO:0007669"/>
    <property type="project" value="UniProtKB-KW"/>
</dbReference>
<dbReference type="AlphaFoldDB" id="A0A210QKZ5"/>
<dbReference type="GO" id="GO:0008757">
    <property type="term" value="F:S-adenosylmethionine-dependent methyltransferase activity"/>
    <property type="evidence" value="ECO:0007669"/>
    <property type="project" value="InterPro"/>
</dbReference>
<reference evidence="5 6" key="1">
    <citation type="journal article" date="2017" name="Nat. Ecol. Evol.">
        <title>Scallop genome provides insights into evolution of bilaterian karyotype and development.</title>
        <authorList>
            <person name="Wang S."/>
            <person name="Zhang J."/>
            <person name="Jiao W."/>
            <person name="Li J."/>
            <person name="Xun X."/>
            <person name="Sun Y."/>
            <person name="Guo X."/>
            <person name="Huan P."/>
            <person name="Dong B."/>
            <person name="Zhang L."/>
            <person name="Hu X."/>
            <person name="Sun X."/>
            <person name="Wang J."/>
            <person name="Zhao C."/>
            <person name="Wang Y."/>
            <person name="Wang D."/>
            <person name="Huang X."/>
            <person name="Wang R."/>
            <person name="Lv J."/>
            <person name="Li Y."/>
            <person name="Zhang Z."/>
            <person name="Liu B."/>
            <person name="Lu W."/>
            <person name="Hui Y."/>
            <person name="Liang J."/>
            <person name="Zhou Z."/>
            <person name="Hou R."/>
            <person name="Li X."/>
            <person name="Liu Y."/>
            <person name="Li H."/>
            <person name="Ning X."/>
            <person name="Lin Y."/>
            <person name="Zhao L."/>
            <person name="Xing Q."/>
            <person name="Dou J."/>
            <person name="Li Y."/>
            <person name="Mao J."/>
            <person name="Guo H."/>
            <person name="Dou H."/>
            <person name="Li T."/>
            <person name="Mu C."/>
            <person name="Jiang W."/>
            <person name="Fu Q."/>
            <person name="Fu X."/>
            <person name="Miao Y."/>
            <person name="Liu J."/>
            <person name="Yu Q."/>
            <person name="Li R."/>
            <person name="Liao H."/>
            <person name="Li X."/>
            <person name="Kong Y."/>
            <person name="Jiang Z."/>
            <person name="Chourrout D."/>
            <person name="Li R."/>
            <person name="Bao Z."/>
        </authorList>
    </citation>
    <scope>NUCLEOTIDE SEQUENCE [LARGE SCALE GENOMIC DNA]</scope>
    <source>
        <strain evidence="5 6">PY_sf001</strain>
    </source>
</reference>
<dbReference type="Pfam" id="PF08241">
    <property type="entry name" value="Methyltransf_11"/>
    <property type="match status" value="1"/>
</dbReference>
<dbReference type="SUPFAM" id="SSF53335">
    <property type="entry name" value="S-adenosyl-L-methionine-dependent methyltransferases"/>
    <property type="match status" value="1"/>
</dbReference>